<reference evidence="2 3" key="1">
    <citation type="submission" date="2019-03" db="EMBL/GenBank/DDBJ databases">
        <title>Genomic Encyclopedia of Archaeal and Bacterial Type Strains, Phase II (KMG-II): from individual species to whole genera.</title>
        <authorList>
            <person name="Goeker M."/>
        </authorList>
    </citation>
    <scope>NUCLEOTIDE SEQUENCE [LARGE SCALE GENOMIC DNA]</scope>
    <source>
        <strain evidence="2 3">DSM 27697</strain>
    </source>
</reference>
<dbReference type="PANTHER" id="PTHR43283:SF7">
    <property type="entry name" value="BETA-LACTAMASE-RELATED DOMAIN-CONTAINING PROTEIN"/>
    <property type="match status" value="1"/>
</dbReference>
<dbReference type="SUPFAM" id="SSF56601">
    <property type="entry name" value="beta-lactamase/transpeptidase-like"/>
    <property type="match status" value="1"/>
</dbReference>
<gene>
    <name evidence="2" type="ORF">CLV83_2288</name>
</gene>
<dbReference type="AlphaFoldDB" id="A0A4R1GJJ7"/>
<feature type="domain" description="Beta-lactamase-related" evidence="1">
    <location>
        <begin position="105"/>
        <end position="400"/>
    </location>
</feature>
<dbReference type="EMBL" id="SMFU01000008">
    <property type="protein sequence ID" value="TCK07421.1"/>
    <property type="molecule type" value="Genomic_DNA"/>
</dbReference>
<dbReference type="Gene3D" id="1.20.58.710">
    <property type="match status" value="1"/>
</dbReference>
<dbReference type="Gene3D" id="3.40.710.10">
    <property type="entry name" value="DD-peptidase/beta-lactamase superfamily"/>
    <property type="match status" value="1"/>
</dbReference>
<evidence type="ECO:0000259" key="1">
    <source>
        <dbReference type="Pfam" id="PF00144"/>
    </source>
</evidence>
<proteinExistence type="predicted"/>
<dbReference type="InterPro" id="IPR001466">
    <property type="entry name" value="Beta-lactam-related"/>
</dbReference>
<evidence type="ECO:0000313" key="3">
    <source>
        <dbReference type="Proteomes" id="UP000294546"/>
    </source>
</evidence>
<name>A0A4R1GJJ7_9GAMM</name>
<protein>
    <submittedName>
        <fullName evidence="2">CubicO group peptidase (Beta-lactamase class C family)</fullName>
    </submittedName>
</protein>
<dbReference type="Proteomes" id="UP000294546">
    <property type="component" value="Unassembled WGS sequence"/>
</dbReference>
<evidence type="ECO:0000313" key="2">
    <source>
        <dbReference type="EMBL" id="TCK07421.1"/>
    </source>
</evidence>
<dbReference type="InterPro" id="IPR012338">
    <property type="entry name" value="Beta-lactam/transpept-like"/>
</dbReference>
<dbReference type="PANTHER" id="PTHR43283">
    <property type="entry name" value="BETA-LACTAMASE-RELATED"/>
    <property type="match status" value="1"/>
</dbReference>
<comment type="caution">
    <text evidence="2">The sequence shown here is derived from an EMBL/GenBank/DDBJ whole genome shotgun (WGS) entry which is preliminary data.</text>
</comment>
<organism evidence="2 3">
    <name type="scientific">Marinobacterium mangrovicola</name>
    <dbReference type="NCBI Taxonomy" id="1476959"/>
    <lineage>
        <taxon>Bacteria</taxon>
        <taxon>Pseudomonadati</taxon>
        <taxon>Pseudomonadota</taxon>
        <taxon>Gammaproteobacteria</taxon>
        <taxon>Oceanospirillales</taxon>
        <taxon>Oceanospirillaceae</taxon>
        <taxon>Marinobacterium</taxon>
    </lineage>
</organism>
<dbReference type="RefSeq" id="WP_207894837.1">
    <property type="nucleotide sequence ID" value="NZ_SMFU01000008.1"/>
</dbReference>
<sequence length="424" mass="47190">MDHQTCSEEQQAIAARYEQARAEIADSKQPTPMMSGFPPKPCQRVTWDNWMRPPFSRWGFRHLNQLRPSIEVPAGRGPVRELPEAPQDLDNLCFESLCGQQISVVEALQATQADSLLVLHRGKVVYERYLAGQRATDRHIMFSVTKSLIGILAEQLISEGVLDCALRTDHYLPELASSAFGDASVRQLMDMAVGIEFSEEYDDPRSESSQYGYACGFQPAPAEFAHYASLYEYLPTLRKKGEHGGHFHYVTACTEVLAWVMERASSTTCADLLTRIWSRMGAESSGYFMADPWGRSVCGAGFNATARDMARFGLLLAENGCCRGEQLIDVDTIERIAQGSDPAIYAQDEDFHAWVPGASYKSQWYVTNDDSQSMMAGGIHGQYLFIDRPSQVVIVKQSTLPEAVGLLDPDSVRLLKAITAHLKK</sequence>
<dbReference type="Pfam" id="PF00144">
    <property type="entry name" value="Beta-lactamase"/>
    <property type="match status" value="1"/>
</dbReference>
<dbReference type="InterPro" id="IPR050789">
    <property type="entry name" value="Diverse_Enzym_Activities"/>
</dbReference>
<accession>A0A4R1GJJ7</accession>
<keyword evidence="3" id="KW-1185">Reference proteome</keyword>